<dbReference type="GO" id="GO:0031012">
    <property type="term" value="C:extracellular matrix"/>
    <property type="evidence" value="ECO:0000318"/>
    <property type="project" value="GO_Central"/>
</dbReference>
<dbReference type="HOGENOM" id="CLU_031281_1_0_1"/>
<dbReference type="FunFam" id="2.30.180.10:FF:000049">
    <property type="entry name" value="Uncharacterized protein"/>
    <property type="match status" value="1"/>
</dbReference>
<dbReference type="GO" id="GO:0030198">
    <property type="term" value="P:extracellular matrix organization"/>
    <property type="evidence" value="ECO:0000318"/>
    <property type="project" value="GO_Central"/>
</dbReference>
<evidence type="ECO:0000259" key="3">
    <source>
        <dbReference type="PROSITE" id="PS50213"/>
    </source>
</evidence>
<dbReference type="PROSITE" id="PS50213">
    <property type="entry name" value="FAS1"/>
    <property type="match status" value="2"/>
</dbReference>
<accession>E9HFF0</accession>
<feature type="chain" id="PRO_5003241932" description="FAS1 domain-containing protein" evidence="2">
    <location>
        <begin position="17"/>
        <end position="349"/>
    </location>
</feature>
<dbReference type="PhylomeDB" id="E9HFF0"/>
<feature type="compositionally biased region" description="Polar residues" evidence="1">
    <location>
        <begin position="25"/>
        <end position="50"/>
    </location>
</feature>
<dbReference type="EMBL" id="GL732635">
    <property type="protein sequence ID" value="EFX69523.1"/>
    <property type="molecule type" value="Genomic_DNA"/>
</dbReference>
<dbReference type="GO" id="GO:0050839">
    <property type="term" value="F:cell adhesion molecule binding"/>
    <property type="evidence" value="ECO:0000318"/>
    <property type="project" value="GO_Central"/>
</dbReference>
<dbReference type="eggNOG" id="KOG1437">
    <property type="taxonomic scope" value="Eukaryota"/>
</dbReference>
<dbReference type="InParanoid" id="E9HFF0"/>
<feature type="domain" description="FAS1" evidence="3">
    <location>
        <begin position="205"/>
        <end position="331"/>
    </location>
</feature>
<dbReference type="Pfam" id="PF02469">
    <property type="entry name" value="Fasciclin"/>
    <property type="match status" value="2"/>
</dbReference>
<keyword evidence="5" id="KW-1185">Reference proteome</keyword>
<dbReference type="KEGG" id="dpx:DAPPUDRAFT_258446"/>
<sequence>MKLLILIASISVVVLAASTVAYTPSRYSPEQRRQQPSSTAHYRTPAQPSYRSDPAPAPVNAPKDISALLKENGLTVVLDLMAKAGLSETLNGPELTIWAPTNEAFAASELKNLNDVDLLKNVLSYHLVSFKNDPKEISSIQYELSVPTLQGENVRISVYRKKGVSFAFGETVTINGALVLKTQRASNGIIYIIDRVLDPKDLAFKNTQMEVLRNTKEFSIIYKMFEDLGITLINRPKTFFAPTNAAFEALPAGALDAIFASQDEIGKLINTHTASGTHYSRGLVSGPVPVFSGSNLDLVVSPNGVTVDNAKIIGVDLTNTEGVIHVIDAVIPNKPETPSAMCTAPVKNY</sequence>
<dbReference type="SUPFAM" id="SSF82153">
    <property type="entry name" value="FAS1 domain"/>
    <property type="match status" value="2"/>
</dbReference>
<evidence type="ECO:0000313" key="5">
    <source>
        <dbReference type="Proteomes" id="UP000000305"/>
    </source>
</evidence>
<feature type="signal peptide" evidence="2">
    <location>
        <begin position="1"/>
        <end position="16"/>
    </location>
</feature>
<protein>
    <recommendedName>
        <fullName evidence="3">FAS1 domain-containing protein</fullName>
    </recommendedName>
</protein>
<dbReference type="AlphaFoldDB" id="E9HFF0"/>
<reference evidence="4 5" key="1">
    <citation type="journal article" date="2011" name="Science">
        <title>The ecoresponsive genome of Daphnia pulex.</title>
        <authorList>
            <person name="Colbourne J.K."/>
            <person name="Pfrender M.E."/>
            <person name="Gilbert D."/>
            <person name="Thomas W.K."/>
            <person name="Tucker A."/>
            <person name="Oakley T.H."/>
            <person name="Tokishita S."/>
            <person name="Aerts A."/>
            <person name="Arnold G.J."/>
            <person name="Basu M.K."/>
            <person name="Bauer D.J."/>
            <person name="Caceres C.E."/>
            <person name="Carmel L."/>
            <person name="Casola C."/>
            <person name="Choi J.H."/>
            <person name="Detter J.C."/>
            <person name="Dong Q."/>
            <person name="Dusheyko S."/>
            <person name="Eads B.D."/>
            <person name="Frohlich T."/>
            <person name="Geiler-Samerotte K.A."/>
            <person name="Gerlach D."/>
            <person name="Hatcher P."/>
            <person name="Jogdeo S."/>
            <person name="Krijgsveld J."/>
            <person name="Kriventseva E.V."/>
            <person name="Kultz D."/>
            <person name="Laforsch C."/>
            <person name="Lindquist E."/>
            <person name="Lopez J."/>
            <person name="Manak J.R."/>
            <person name="Muller J."/>
            <person name="Pangilinan J."/>
            <person name="Patwardhan R.P."/>
            <person name="Pitluck S."/>
            <person name="Pritham E.J."/>
            <person name="Rechtsteiner A."/>
            <person name="Rho M."/>
            <person name="Rogozin I.B."/>
            <person name="Sakarya O."/>
            <person name="Salamov A."/>
            <person name="Schaack S."/>
            <person name="Shapiro H."/>
            <person name="Shiga Y."/>
            <person name="Skalitzky C."/>
            <person name="Smith Z."/>
            <person name="Souvorov A."/>
            <person name="Sung W."/>
            <person name="Tang Z."/>
            <person name="Tsuchiya D."/>
            <person name="Tu H."/>
            <person name="Vos H."/>
            <person name="Wang M."/>
            <person name="Wolf Y.I."/>
            <person name="Yamagata H."/>
            <person name="Yamada T."/>
            <person name="Ye Y."/>
            <person name="Shaw J.R."/>
            <person name="Andrews J."/>
            <person name="Crease T.J."/>
            <person name="Tang H."/>
            <person name="Lucas S.M."/>
            <person name="Robertson H.M."/>
            <person name="Bork P."/>
            <person name="Koonin E.V."/>
            <person name="Zdobnov E.M."/>
            <person name="Grigoriev I.V."/>
            <person name="Lynch M."/>
            <person name="Boore J.L."/>
        </authorList>
    </citation>
    <scope>NUCLEOTIDE SEQUENCE [LARGE SCALE GENOMIC DNA]</scope>
</reference>
<dbReference type="FunFam" id="2.30.180.10:FF:000032">
    <property type="entry name" value="Fasciclin domain-containing protein, putative"/>
    <property type="match status" value="1"/>
</dbReference>
<dbReference type="GO" id="GO:0005615">
    <property type="term" value="C:extracellular space"/>
    <property type="evidence" value="ECO:0000318"/>
    <property type="project" value="GO_Central"/>
</dbReference>
<keyword evidence="2" id="KW-0732">Signal</keyword>
<evidence type="ECO:0000256" key="1">
    <source>
        <dbReference type="SAM" id="MobiDB-lite"/>
    </source>
</evidence>
<dbReference type="OrthoDB" id="286301at2759"/>
<dbReference type="GO" id="GO:0007155">
    <property type="term" value="P:cell adhesion"/>
    <property type="evidence" value="ECO:0000318"/>
    <property type="project" value="GO_Central"/>
</dbReference>
<dbReference type="SMART" id="SM00554">
    <property type="entry name" value="FAS1"/>
    <property type="match status" value="2"/>
</dbReference>
<feature type="region of interest" description="Disordered" evidence="1">
    <location>
        <begin position="25"/>
        <end position="58"/>
    </location>
</feature>
<name>E9HFF0_DAPPU</name>
<dbReference type="Gene3D" id="2.30.180.10">
    <property type="entry name" value="FAS1 domain"/>
    <property type="match status" value="2"/>
</dbReference>
<dbReference type="InterPro" id="IPR000782">
    <property type="entry name" value="FAS1_domain"/>
</dbReference>
<gene>
    <name evidence="4" type="ORF">DAPPUDRAFT_258446</name>
</gene>
<evidence type="ECO:0000313" key="4">
    <source>
        <dbReference type="EMBL" id="EFX69523.1"/>
    </source>
</evidence>
<organism evidence="4 5">
    <name type="scientific">Daphnia pulex</name>
    <name type="common">Water flea</name>
    <dbReference type="NCBI Taxonomy" id="6669"/>
    <lineage>
        <taxon>Eukaryota</taxon>
        <taxon>Metazoa</taxon>
        <taxon>Ecdysozoa</taxon>
        <taxon>Arthropoda</taxon>
        <taxon>Crustacea</taxon>
        <taxon>Branchiopoda</taxon>
        <taxon>Diplostraca</taxon>
        <taxon>Cladocera</taxon>
        <taxon>Anomopoda</taxon>
        <taxon>Daphniidae</taxon>
        <taxon>Daphnia</taxon>
    </lineage>
</organism>
<dbReference type="PANTHER" id="PTHR10900">
    <property type="entry name" value="PERIOSTIN-RELATED"/>
    <property type="match status" value="1"/>
</dbReference>
<feature type="domain" description="FAS1" evidence="3">
    <location>
        <begin position="61"/>
        <end position="197"/>
    </location>
</feature>
<dbReference type="InterPro" id="IPR036378">
    <property type="entry name" value="FAS1_dom_sf"/>
</dbReference>
<dbReference type="Proteomes" id="UP000000305">
    <property type="component" value="Unassembled WGS sequence"/>
</dbReference>
<proteinExistence type="predicted"/>
<dbReference type="PANTHER" id="PTHR10900:SF120">
    <property type="entry name" value="MUCIN-5AC-RELATED"/>
    <property type="match status" value="1"/>
</dbReference>
<dbReference type="OMA" id="SGILECH"/>
<evidence type="ECO:0000256" key="2">
    <source>
        <dbReference type="SAM" id="SignalP"/>
    </source>
</evidence>
<dbReference type="InterPro" id="IPR050904">
    <property type="entry name" value="Adhesion/Biosynth-related"/>
</dbReference>